<dbReference type="InterPro" id="IPR023840">
    <property type="entry name" value="T7SS_Rv3446c"/>
</dbReference>
<organism evidence="3 4">
    <name type="scientific">Corynebacterium qintianiae</name>
    <dbReference type="NCBI Taxonomy" id="2709392"/>
    <lineage>
        <taxon>Bacteria</taxon>
        <taxon>Bacillati</taxon>
        <taxon>Actinomycetota</taxon>
        <taxon>Actinomycetes</taxon>
        <taxon>Mycobacteriales</taxon>
        <taxon>Corynebacteriaceae</taxon>
        <taxon>Corynebacterium</taxon>
    </lineage>
</organism>
<reference evidence="3 4" key="1">
    <citation type="submission" date="2020-11" db="EMBL/GenBank/DDBJ databases">
        <title>Corynebacterium sp. MC1420.</title>
        <authorList>
            <person name="Zhou J."/>
        </authorList>
    </citation>
    <scope>NUCLEOTIDE SEQUENCE [LARGE SCALE GENOMIC DNA]</scope>
    <source>
        <strain evidence="3 4">MC1420</strain>
    </source>
</reference>
<feature type="compositionally biased region" description="Basic and acidic residues" evidence="1">
    <location>
        <begin position="84"/>
        <end position="101"/>
    </location>
</feature>
<keyword evidence="2" id="KW-0812">Transmembrane</keyword>
<keyword evidence="4" id="KW-1185">Reference proteome</keyword>
<dbReference type="AlphaFoldDB" id="A0A7T0KN40"/>
<gene>
    <name evidence="3" type="ORF">G7Y29_01805</name>
</gene>
<keyword evidence="2" id="KW-1133">Transmembrane helix</keyword>
<evidence type="ECO:0000313" key="4">
    <source>
        <dbReference type="Proteomes" id="UP000594586"/>
    </source>
</evidence>
<evidence type="ECO:0000256" key="1">
    <source>
        <dbReference type="SAM" id="MobiDB-lite"/>
    </source>
</evidence>
<protein>
    <submittedName>
        <fullName evidence="3">Type VII secretion-associated protein</fullName>
    </submittedName>
</protein>
<feature type="region of interest" description="Disordered" evidence="1">
    <location>
        <begin position="80"/>
        <end position="104"/>
    </location>
</feature>
<sequence>MTTTHPDLTISIKQSSTAFEGLANVRRYDRPSASEIANYVRSVVGPSPHGYHVHIEAEEDEFQRVAQALADYDVTLTHDQTQGEGRHALKDPEPIEVERPSADSGQHRSSWLVAACVGAVVVLCAGAIWATMSALGRNEPEVPVAPEETSTSEEPAPAAVVISREGLMVEAPAGFKVEPDGDMWRASGEDPNFRLQLAVDPLYQLPPAALIEQILTEIENDPQVELLNNEGSALTYRETGTDGSQALWKTWVEGGHHISIGCHSRSAPTQVQAATCRMAVDSATFNAERAAG</sequence>
<dbReference type="RefSeq" id="WP_165003552.1">
    <property type="nucleotide sequence ID" value="NZ_CP064955.1"/>
</dbReference>
<dbReference type="NCBIfam" id="TIGR03931">
    <property type="entry name" value="T7SS_Rv3446c"/>
    <property type="match status" value="1"/>
</dbReference>
<name>A0A7T0KN40_9CORY</name>
<evidence type="ECO:0000313" key="3">
    <source>
        <dbReference type="EMBL" id="QPK83572.1"/>
    </source>
</evidence>
<dbReference type="EMBL" id="CP064955">
    <property type="protein sequence ID" value="QPK83572.1"/>
    <property type="molecule type" value="Genomic_DNA"/>
</dbReference>
<keyword evidence="2" id="KW-0472">Membrane</keyword>
<accession>A0A7T0KN40</accession>
<dbReference type="KEGG" id="cqn:G7Y29_01805"/>
<dbReference type="Proteomes" id="UP000594586">
    <property type="component" value="Chromosome"/>
</dbReference>
<feature type="transmembrane region" description="Helical" evidence="2">
    <location>
        <begin position="111"/>
        <end position="132"/>
    </location>
</feature>
<evidence type="ECO:0000256" key="2">
    <source>
        <dbReference type="SAM" id="Phobius"/>
    </source>
</evidence>
<proteinExistence type="predicted"/>